<dbReference type="EMBL" id="JASWJB010000123">
    <property type="protein sequence ID" value="KAK2595804.1"/>
    <property type="molecule type" value="Genomic_DNA"/>
</dbReference>
<dbReference type="GO" id="GO:0016491">
    <property type="term" value="F:oxidoreductase activity"/>
    <property type="evidence" value="ECO:0007669"/>
    <property type="project" value="InterPro"/>
</dbReference>
<dbReference type="Pfam" id="PF00487">
    <property type="entry name" value="FA_desaturase"/>
    <property type="match status" value="1"/>
</dbReference>
<dbReference type="InterPro" id="IPR012171">
    <property type="entry name" value="Fatty_acid_desaturase"/>
</dbReference>
<evidence type="ECO:0000256" key="1">
    <source>
        <dbReference type="SAM" id="MobiDB-lite"/>
    </source>
</evidence>
<protein>
    <recommendedName>
        <fullName evidence="3">Fatty acid desaturase domain-containing protein</fullName>
    </recommendedName>
</protein>
<feature type="transmembrane region" description="Helical" evidence="2">
    <location>
        <begin position="243"/>
        <end position="265"/>
    </location>
</feature>
<evidence type="ECO:0000313" key="5">
    <source>
        <dbReference type="Proteomes" id="UP001251528"/>
    </source>
</evidence>
<organism evidence="4 5">
    <name type="scientific">Conoideocrella luteorostrata</name>
    <dbReference type="NCBI Taxonomy" id="1105319"/>
    <lineage>
        <taxon>Eukaryota</taxon>
        <taxon>Fungi</taxon>
        <taxon>Dikarya</taxon>
        <taxon>Ascomycota</taxon>
        <taxon>Pezizomycotina</taxon>
        <taxon>Sordariomycetes</taxon>
        <taxon>Hypocreomycetidae</taxon>
        <taxon>Hypocreales</taxon>
        <taxon>Clavicipitaceae</taxon>
        <taxon>Conoideocrella</taxon>
    </lineage>
</organism>
<dbReference type="GO" id="GO:0006629">
    <property type="term" value="P:lipid metabolic process"/>
    <property type="evidence" value="ECO:0007669"/>
    <property type="project" value="InterPro"/>
</dbReference>
<keyword evidence="5" id="KW-1185">Reference proteome</keyword>
<dbReference type="CDD" id="cd03507">
    <property type="entry name" value="Delta12-FADS-like"/>
    <property type="match status" value="1"/>
</dbReference>
<keyword evidence="2" id="KW-0472">Membrane</keyword>
<dbReference type="PANTHER" id="PTHR32100">
    <property type="entry name" value="OMEGA-6 FATTY ACID DESATURASE, CHLOROPLASTIC"/>
    <property type="match status" value="1"/>
</dbReference>
<feature type="transmembrane region" description="Helical" evidence="2">
    <location>
        <begin position="83"/>
        <end position="106"/>
    </location>
</feature>
<feature type="transmembrane region" description="Helical" evidence="2">
    <location>
        <begin position="51"/>
        <end position="71"/>
    </location>
</feature>
<gene>
    <name evidence="4" type="ORF">QQS21_006567</name>
</gene>
<feature type="compositionally biased region" description="Polar residues" evidence="1">
    <location>
        <begin position="1"/>
        <end position="11"/>
    </location>
</feature>
<feature type="region of interest" description="Disordered" evidence="1">
    <location>
        <begin position="1"/>
        <end position="20"/>
    </location>
</feature>
<feature type="domain" description="Fatty acid desaturase" evidence="3">
    <location>
        <begin position="95"/>
        <end position="368"/>
    </location>
</feature>
<keyword evidence="2" id="KW-1133">Transmembrane helix</keyword>
<comment type="caution">
    <text evidence="4">The sequence shown here is derived from an EMBL/GenBank/DDBJ whole genome shotgun (WGS) entry which is preliminary data.</text>
</comment>
<keyword evidence="2" id="KW-0812">Transmembrane</keyword>
<proteinExistence type="predicted"/>
<dbReference type="InterPro" id="IPR005804">
    <property type="entry name" value="FA_desaturase_dom"/>
</dbReference>
<reference evidence="4" key="1">
    <citation type="submission" date="2023-06" db="EMBL/GenBank/DDBJ databases">
        <title>Conoideocrella luteorostrata (Hypocreales: Clavicipitaceae), a potential biocontrol fungus for elongate hemlock scale in United States Christmas tree production areas.</title>
        <authorList>
            <person name="Barrett H."/>
            <person name="Lovett B."/>
            <person name="Macias A.M."/>
            <person name="Stajich J.E."/>
            <person name="Kasson M.T."/>
        </authorList>
    </citation>
    <scope>NUCLEOTIDE SEQUENCE</scope>
    <source>
        <strain evidence="4">ARSEF 14590</strain>
    </source>
</reference>
<sequence>METERTGFQTQDEPHPTELVEGGHVNQKVSVRELRNAIPQHCFEPSLPRSTLYLCRDLTYSAILLGGLYYLLHTPLVLKSNILYYIVVASYSFCQGIVWTGLWVIAHDCGHSAFSTSGLVNDTVGFVLHSSLLAPYFSWKSTHRRHHIYANHIQKDLNYVPPGRAEYAAKIGQMVETLDEVGQDAPLVLFLRILLQQVIGWNWYIISNITCPPSAVIKKGMSVWRHSHFDPWGAMFRESEVSAILLSDLGCLATISVLYQLYHIFGSFETLFWVYIVPWTWVNHWIVMITYLHHTHPDLPKYTAESWTFIRGATATMDRDFGIIGTHFMHHISSDHVTHHLFSRIPHYYTRTASEAIIPLLGSHYHGRGQFRYKDLQIAFNDCQWVEGDTEKDKKFGLYREARMGNSNDEALWYRGGVSPSPEYKMRGANLTTKNID</sequence>
<dbReference type="AlphaFoldDB" id="A0AAJ0CQ50"/>
<dbReference type="Proteomes" id="UP001251528">
    <property type="component" value="Unassembled WGS sequence"/>
</dbReference>
<evidence type="ECO:0000313" key="4">
    <source>
        <dbReference type="EMBL" id="KAK2595804.1"/>
    </source>
</evidence>
<evidence type="ECO:0000256" key="2">
    <source>
        <dbReference type="SAM" id="Phobius"/>
    </source>
</evidence>
<evidence type="ECO:0000259" key="3">
    <source>
        <dbReference type="Pfam" id="PF00487"/>
    </source>
</evidence>
<accession>A0AAJ0CQ50</accession>
<feature type="transmembrane region" description="Helical" evidence="2">
    <location>
        <begin position="271"/>
        <end position="292"/>
    </location>
</feature>
<name>A0AAJ0CQ50_9HYPO</name>